<dbReference type="PANTHER" id="PTHR23150:SF36">
    <property type="entry name" value="HERCYNINE OXYGENASE"/>
    <property type="match status" value="1"/>
</dbReference>
<organism evidence="6 7">
    <name type="scientific">Kangiella marina</name>
    <dbReference type="NCBI Taxonomy" id="1079178"/>
    <lineage>
        <taxon>Bacteria</taxon>
        <taxon>Pseudomonadati</taxon>
        <taxon>Pseudomonadota</taxon>
        <taxon>Gammaproteobacteria</taxon>
        <taxon>Kangiellales</taxon>
        <taxon>Kangiellaceae</taxon>
        <taxon>Kangiella</taxon>
    </lineage>
</organism>
<dbReference type="SUPFAM" id="SSF56436">
    <property type="entry name" value="C-type lectin-like"/>
    <property type="match status" value="1"/>
</dbReference>
<dbReference type="InterPro" id="IPR034660">
    <property type="entry name" value="DinB/YfiT-like"/>
</dbReference>
<feature type="domain" description="DinB-like" evidence="5">
    <location>
        <begin position="17"/>
        <end position="160"/>
    </location>
</feature>
<dbReference type="PANTHER" id="PTHR23150">
    <property type="entry name" value="SULFATASE MODIFYING FACTOR 1, 2"/>
    <property type="match status" value="1"/>
</dbReference>
<evidence type="ECO:0000313" key="6">
    <source>
        <dbReference type="EMBL" id="GAA4365277.1"/>
    </source>
</evidence>
<name>A0ABP8IPG3_9GAMM</name>
<comment type="pathway">
    <text evidence="3">Amino-acid biosynthesis; ergothioneine biosynthesis.</text>
</comment>
<evidence type="ECO:0000256" key="2">
    <source>
        <dbReference type="ARBA" id="ARBA00023004"/>
    </source>
</evidence>
<dbReference type="InterPro" id="IPR005532">
    <property type="entry name" value="SUMF_dom"/>
</dbReference>
<comment type="caution">
    <text evidence="6">The sequence shown here is derived from an EMBL/GenBank/DDBJ whole genome shotgun (WGS) entry which is preliminary data.</text>
</comment>
<keyword evidence="7" id="KW-1185">Reference proteome</keyword>
<dbReference type="InterPro" id="IPR051043">
    <property type="entry name" value="Sulfatase_Mod_Factor_Kinase"/>
</dbReference>
<evidence type="ECO:0000256" key="3">
    <source>
        <dbReference type="ARBA" id="ARBA00037882"/>
    </source>
</evidence>
<reference evidence="7" key="1">
    <citation type="journal article" date="2019" name="Int. J. Syst. Evol. Microbiol.">
        <title>The Global Catalogue of Microorganisms (GCM) 10K type strain sequencing project: providing services to taxonomists for standard genome sequencing and annotation.</title>
        <authorList>
            <consortium name="The Broad Institute Genomics Platform"/>
            <consortium name="The Broad Institute Genome Sequencing Center for Infectious Disease"/>
            <person name="Wu L."/>
            <person name="Ma J."/>
        </authorList>
    </citation>
    <scope>NUCLEOTIDE SEQUENCE [LARGE SCALE GENOMIC DNA]</scope>
    <source>
        <strain evidence="7">JCM 17728</strain>
    </source>
</reference>
<dbReference type="Gene3D" id="1.20.120.450">
    <property type="entry name" value="dinb family like domain"/>
    <property type="match status" value="1"/>
</dbReference>
<gene>
    <name evidence="6" type="primary">egtB</name>
    <name evidence="6" type="ORF">GCM10023151_22300</name>
</gene>
<dbReference type="Proteomes" id="UP001501011">
    <property type="component" value="Unassembled WGS sequence"/>
</dbReference>
<evidence type="ECO:0000259" key="4">
    <source>
        <dbReference type="Pfam" id="PF03781"/>
    </source>
</evidence>
<evidence type="ECO:0000256" key="1">
    <source>
        <dbReference type="ARBA" id="ARBA00023002"/>
    </source>
</evidence>
<dbReference type="InterPro" id="IPR042095">
    <property type="entry name" value="SUMF_sf"/>
</dbReference>
<evidence type="ECO:0000259" key="5">
    <source>
        <dbReference type="Pfam" id="PF12867"/>
    </source>
</evidence>
<dbReference type="EMBL" id="BAABFV010000002">
    <property type="protein sequence ID" value="GAA4365277.1"/>
    <property type="molecule type" value="Genomic_DNA"/>
</dbReference>
<evidence type="ECO:0000313" key="7">
    <source>
        <dbReference type="Proteomes" id="UP001501011"/>
    </source>
</evidence>
<dbReference type="Pfam" id="PF03781">
    <property type="entry name" value="FGE-sulfatase"/>
    <property type="match status" value="2"/>
</dbReference>
<feature type="domain" description="Sulfatase-modifying factor enzyme-like" evidence="4">
    <location>
        <begin position="355"/>
        <end position="435"/>
    </location>
</feature>
<keyword evidence="2" id="KW-0408">Iron</keyword>
<accession>A0ABP8IPG3</accession>
<dbReference type="Pfam" id="PF12867">
    <property type="entry name" value="DinB_2"/>
    <property type="match status" value="1"/>
</dbReference>
<sequence>MLDKVRPNTQLGEVVKQFNSTRELTERLCQSLDVEDYNLQAIAETSPVKWHLAHTSWFFETFILKHYAKSFEPYHPQFEYLFNSYYNAVGKQFRRPERHLLSRPTVGQIFDYRQKVTEAVNQLLALSGAESDAEPSAGYDVELLSLIVLGIHHEQQHQELLLTDLKYNFYQNPLYPSYLSQAPSKAKQSQPEKMAWIEFGSELCSIGADLSDQSRFKFDNETPQHQHFINGFKVANRLVTNEEYIEFIEQGGYEASELWLSDGWEAKKHKDWQAPLYWFKKNGEWYHFTFNGIERVIGEEPVAHVSFYEAQAFAEWQGARLLTEQEWERIAKEQEVRGSFLESENYSPSQPEKTGHAVTQMYGELWQWTSSSYSPYPGYQPLAGAVGEYNGKFMANQFVLRGGSCVSSQSHLRHTYRNFFYPDARWQFSGIRLAKDL</sequence>
<proteinExistence type="predicted"/>
<dbReference type="InterPro" id="IPR016187">
    <property type="entry name" value="CTDL_fold"/>
</dbReference>
<dbReference type="InterPro" id="IPR017806">
    <property type="entry name" value="EgtB"/>
</dbReference>
<dbReference type="Gene3D" id="3.90.1580.10">
    <property type="entry name" value="paralog of FGE (formylglycine-generating enzyme)"/>
    <property type="match status" value="1"/>
</dbReference>
<dbReference type="SUPFAM" id="SSF109854">
    <property type="entry name" value="DinB/YfiT-like putative metalloenzymes"/>
    <property type="match status" value="1"/>
</dbReference>
<protein>
    <submittedName>
        <fullName evidence="6">Ergothioneine biosynthesis protein EgtB</fullName>
    </submittedName>
</protein>
<dbReference type="InterPro" id="IPR024775">
    <property type="entry name" value="DinB-like"/>
</dbReference>
<keyword evidence="1" id="KW-0560">Oxidoreductase</keyword>
<feature type="domain" description="Sulfatase-modifying factor enzyme-like" evidence="4">
    <location>
        <begin position="207"/>
        <end position="352"/>
    </location>
</feature>
<dbReference type="RefSeq" id="WP_345293301.1">
    <property type="nucleotide sequence ID" value="NZ_BAABFV010000002.1"/>
</dbReference>
<dbReference type="NCBIfam" id="TIGR03440">
    <property type="entry name" value="egtB_TIGR03440"/>
    <property type="match status" value="1"/>
</dbReference>